<accession>A0A7K2IT58</accession>
<proteinExistence type="predicted"/>
<evidence type="ECO:0000313" key="3">
    <source>
        <dbReference type="Proteomes" id="UP000467124"/>
    </source>
</evidence>
<organism evidence="2 3">
    <name type="scientific">Nocardiopsis alba</name>
    <dbReference type="NCBI Taxonomy" id="53437"/>
    <lineage>
        <taxon>Bacteria</taxon>
        <taxon>Bacillati</taxon>
        <taxon>Actinomycetota</taxon>
        <taxon>Actinomycetes</taxon>
        <taxon>Streptosporangiales</taxon>
        <taxon>Nocardiopsidaceae</taxon>
        <taxon>Nocardiopsis</taxon>
    </lineage>
</organism>
<evidence type="ECO:0000256" key="1">
    <source>
        <dbReference type="SAM" id="SignalP"/>
    </source>
</evidence>
<dbReference type="RefSeq" id="WP_161111070.1">
    <property type="nucleotide sequence ID" value="NZ_WWHY01000001.1"/>
</dbReference>
<dbReference type="Gene3D" id="2.60.40.2850">
    <property type="match status" value="1"/>
</dbReference>
<reference evidence="2 3" key="1">
    <citation type="journal article" date="2019" name="Nat. Commun.">
        <title>The antimicrobial potential of Streptomyces from insect microbiomes.</title>
        <authorList>
            <person name="Chevrette M.G."/>
            <person name="Carlson C.M."/>
            <person name="Ortega H.E."/>
            <person name="Thomas C."/>
            <person name="Ananiev G.E."/>
            <person name="Barns K.J."/>
            <person name="Book A.J."/>
            <person name="Cagnazzo J."/>
            <person name="Carlos C."/>
            <person name="Flanigan W."/>
            <person name="Grubbs K.J."/>
            <person name="Horn H.A."/>
            <person name="Hoffmann F.M."/>
            <person name="Klassen J.L."/>
            <person name="Knack J.J."/>
            <person name="Lewin G.R."/>
            <person name="McDonald B.R."/>
            <person name="Muller L."/>
            <person name="Melo W.G.P."/>
            <person name="Pinto-Tomas A.A."/>
            <person name="Schmitz A."/>
            <person name="Wendt-Pienkowski E."/>
            <person name="Wildman S."/>
            <person name="Zhao M."/>
            <person name="Zhang F."/>
            <person name="Bugni T.S."/>
            <person name="Andes D.R."/>
            <person name="Pupo M.T."/>
            <person name="Currie C.R."/>
        </authorList>
    </citation>
    <scope>NUCLEOTIDE SEQUENCE [LARGE SCALE GENOMIC DNA]</scope>
    <source>
        <strain evidence="2 3">SID5840</strain>
    </source>
</reference>
<name>A0A7K2IT58_9ACTN</name>
<protein>
    <submittedName>
        <fullName evidence="2">Lactococcin 972 family bacteriocin</fullName>
    </submittedName>
</protein>
<keyword evidence="1" id="KW-0732">Signal</keyword>
<dbReference type="EMBL" id="WWHY01000001">
    <property type="protein sequence ID" value="MYR33162.1"/>
    <property type="molecule type" value="Genomic_DNA"/>
</dbReference>
<dbReference type="InterPro" id="IPR006540">
    <property type="entry name" value="Lactococcin_972"/>
</dbReference>
<gene>
    <name evidence="2" type="ORF">GTW20_13030</name>
</gene>
<sequence length="100" mass="10589">MKNLENLLLVLLLSIGTLMGVSGTAHAAYSLIGGGEWSRGVTGAPGASTVYSRYLHGTACHGATAVGTRTVRVDEQPGRWAHAVAPRANANNQTYWRNHC</sequence>
<dbReference type="Pfam" id="PF09683">
    <property type="entry name" value="Lactococcin_972"/>
    <property type="match status" value="1"/>
</dbReference>
<dbReference type="AlphaFoldDB" id="A0A7K2IT58"/>
<evidence type="ECO:0000313" key="2">
    <source>
        <dbReference type="EMBL" id="MYR33162.1"/>
    </source>
</evidence>
<dbReference type="Proteomes" id="UP000467124">
    <property type="component" value="Unassembled WGS sequence"/>
</dbReference>
<feature type="chain" id="PRO_5029532734" evidence="1">
    <location>
        <begin position="28"/>
        <end position="100"/>
    </location>
</feature>
<comment type="caution">
    <text evidence="2">The sequence shown here is derived from an EMBL/GenBank/DDBJ whole genome shotgun (WGS) entry which is preliminary data.</text>
</comment>
<dbReference type="NCBIfam" id="TIGR01653">
    <property type="entry name" value="lactococcin_972"/>
    <property type="match status" value="1"/>
</dbReference>
<feature type="signal peptide" evidence="1">
    <location>
        <begin position="1"/>
        <end position="27"/>
    </location>
</feature>